<protein>
    <recommendedName>
        <fullName evidence="2">Glycosyl hydrolase family 98 putative carbohydrate-binding module domain-containing protein</fullName>
    </recommendedName>
</protein>
<evidence type="ECO:0000259" key="2">
    <source>
        <dbReference type="SMART" id="SM00776"/>
    </source>
</evidence>
<gene>
    <name evidence="3" type="ORF">SOIL9_27970</name>
</gene>
<dbReference type="InterPro" id="IPR038637">
    <property type="entry name" value="NPCBM_sf"/>
</dbReference>
<reference evidence="3 4" key="1">
    <citation type="submission" date="2019-05" db="EMBL/GenBank/DDBJ databases">
        <authorList>
            <consortium name="Science for Life Laboratories"/>
        </authorList>
    </citation>
    <scope>NUCLEOTIDE SEQUENCE [LARGE SCALE GENOMIC DNA]</scope>
    <source>
        <strain evidence="3">Soil9</strain>
    </source>
</reference>
<proteinExistence type="predicted"/>
<dbReference type="GO" id="GO:0016787">
    <property type="term" value="F:hydrolase activity"/>
    <property type="evidence" value="ECO:0007669"/>
    <property type="project" value="UniProtKB-KW"/>
</dbReference>
<dbReference type="SUPFAM" id="SSF49785">
    <property type="entry name" value="Galactose-binding domain-like"/>
    <property type="match status" value="1"/>
</dbReference>
<dbReference type="KEGG" id="gms:SOIL9_27970"/>
<feature type="signal peptide" evidence="1">
    <location>
        <begin position="1"/>
        <end position="26"/>
    </location>
</feature>
<feature type="chain" id="PRO_5026739147" description="Glycosyl hydrolase family 98 putative carbohydrate-binding module domain-containing protein" evidence="1">
    <location>
        <begin position="27"/>
        <end position="417"/>
    </location>
</feature>
<dbReference type="RefSeq" id="WP_162669399.1">
    <property type="nucleotide sequence ID" value="NZ_LR593886.1"/>
</dbReference>
<evidence type="ECO:0000313" key="4">
    <source>
        <dbReference type="Proteomes" id="UP000464178"/>
    </source>
</evidence>
<keyword evidence="3" id="KW-0378">Hydrolase</keyword>
<dbReference type="AlphaFoldDB" id="A0A6P2D240"/>
<evidence type="ECO:0000256" key="1">
    <source>
        <dbReference type="SAM" id="SignalP"/>
    </source>
</evidence>
<dbReference type="Proteomes" id="UP000464178">
    <property type="component" value="Chromosome"/>
</dbReference>
<dbReference type="Pfam" id="PF08305">
    <property type="entry name" value="NPCBM"/>
    <property type="match status" value="1"/>
</dbReference>
<sequence>MRSPRRAAVLVTGFLVLAVGAPGAIGDDVTTSAGKKLNGKLVGVDAQGVMFAVGESKAQIPARDIVVVDLGNKVAPIPKDVSTYSEIELTDGSTFRVVKFALKGKQFEADLVPGPQGVPLPKLDLPMGVVFSAMKRADDPKVRDSWKKLLTTRGKRDLYVIAQETGFTYIQGTVLGGAVDDRGRGVVNFEKEAGGKDDLQLSRSAGLVFYQPQPPTIAPTLCKVTDVFGNALTATEIAITDSGVAVKTVAGVTVKYASTAALVKLDYALGNVAYLSDLDPQLELPEIPAIEKRLNPNAAYLKDRSLSNEPIKLENQTFPKGVCIAPDTVATFNLGGDYTQFKATVGIDENGANATSAARVTIEADGQVVFTQELKRKDKPKGLVLAVKGVKQLRVIVEADTPFNGNYVTLAEARVQK</sequence>
<keyword evidence="4" id="KW-1185">Reference proteome</keyword>
<dbReference type="EMBL" id="LR593886">
    <property type="protein sequence ID" value="VTR94917.1"/>
    <property type="molecule type" value="Genomic_DNA"/>
</dbReference>
<dbReference type="SMART" id="SM00776">
    <property type="entry name" value="NPCBM"/>
    <property type="match status" value="1"/>
</dbReference>
<keyword evidence="1" id="KW-0732">Signal</keyword>
<evidence type="ECO:0000313" key="3">
    <source>
        <dbReference type="EMBL" id="VTR94917.1"/>
    </source>
</evidence>
<dbReference type="Gene3D" id="2.60.120.1060">
    <property type="entry name" value="NPCBM/NEW2 domain"/>
    <property type="match status" value="1"/>
</dbReference>
<name>A0A6P2D240_9BACT</name>
<accession>A0A6P2D240</accession>
<dbReference type="InterPro" id="IPR013222">
    <property type="entry name" value="Glyco_hyd_98_carb-bd"/>
</dbReference>
<organism evidence="3 4">
    <name type="scientific">Gemmata massiliana</name>
    <dbReference type="NCBI Taxonomy" id="1210884"/>
    <lineage>
        <taxon>Bacteria</taxon>
        <taxon>Pseudomonadati</taxon>
        <taxon>Planctomycetota</taxon>
        <taxon>Planctomycetia</taxon>
        <taxon>Gemmatales</taxon>
        <taxon>Gemmataceae</taxon>
        <taxon>Gemmata</taxon>
    </lineage>
</organism>
<dbReference type="InterPro" id="IPR008979">
    <property type="entry name" value="Galactose-bd-like_sf"/>
</dbReference>
<feature type="domain" description="Glycosyl hydrolase family 98 putative carbohydrate-binding module" evidence="2">
    <location>
        <begin position="269"/>
        <end position="417"/>
    </location>
</feature>